<sequence length="66" mass="7532">MEETFKKYGRKDNSYEKILLFVWGGKIATAWDHVLDRSSAGPTYVEARVSRTCQGRNSNKAPIPKK</sequence>
<keyword evidence="2" id="KW-1185">Reference proteome</keyword>
<dbReference type="EMBL" id="JARK01001417">
    <property type="protein sequence ID" value="EYC05567.1"/>
    <property type="molecule type" value="Genomic_DNA"/>
</dbReference>
<protein>
    <submittedName>
        <fullName evidence="1">Uncharacterized protein</fullName>
    </submittedName>
</protein>
<proteinExistence type="predicted"/>
<name>A0A016TSI4_9BILA</name>
<accession>A0A016TSI4</accession>
<reference evidence="2" key="1">
    <citation type="journal article" date="2015" name="Nat. Genet.">
        <title>The genome and transcriptome of the zoonotic hookworm Ancylostoma ceylanicum identify infection-specific gene families.</title>
        <authorList>
            <person name="Schwarz E.M."/>
            <person name="Hu Y."/>
            <person name="Antoshechkin I."/>
            <person name="Miller M.M."/>
            <person name="Sternberg P.W."/>
            <person name="Aroian R.V."/>
        </authorList>
    </citation>
    <scope>NUCLEOTIDE SEQUENCE</scope>
    <source>
        <strain evidence="2">HY135</strain>
    </source>
</reference>
<gene>
    <name evidence="1" type="primary">Acey_s0081.g1449</name>
    <name evidence="1" type="ORF">Y032_0081g1449</name>
</gene>
<comment type="caution">
    <text evidence="1">The sequence shown here is derived from an EMBL/GenBank/DDBJ whole genome shotgun (WGS) entry which is preliminary data.</text>
</comment>
<dbReference type="AlphaFoldDB" id="A0A016TSI4"/>
<evidence type="ECO:0000313" key="1">
    <source>
        <dbReference type="EMBL" id="EYC05567.1"/>
    </source>
</evidence>
<evidence type="ECO:0000313" key="2">
    <source>
        <dbReference type="Proteomes" id="UP000024635"/>
    </source>
</evidence>
<organism evidence="1 2">
    <name type="scientific">Ancylostoma ceylanicum</name>
    <dbReference type="NCBI Taxonomy" id="53326"/>
    <lineage>
        <taxon>Eukaryota</taxon>
        <taxon>Metazoa</taxon>
        <taxon>Ecdysozoa</taxon>
        <taxon>Nematoda</taxon>
        <taxon>Chromadorea</taxon>
        <taxon>Rhabditida</taxon>
        <taxon>Rhabditina</taxon>
        <taxon>Rhabditomorpha</taxon>
        <taxon>Strongyloidea</taxon>
        <taxon>Ancylostomatidae</taxon>
        <taxon>Ancylostomatinae</taxon>
        <taxon>Ancylostoma</taxon>
    </lineage>
</organism>
<dbReference type="Proteomes" id="UP000024635">
    <property type="component" value="Unassembled WGS sequence"/>
</dbReference>